<accession>A0A8S3FEH3</accession>
<evidence type="ECO:0000313" key="3">
    <source>
        <dbReference type="Proteomes" id="UP000681967"/>
    </source>
</evidence>
<sequence>VIKNYPKFYTVLHEIVDPTHFLALVCRKGACIEPEKWTAQNKPLIASEHVHHVTRFLEQMDIKLDKYHLDKITGSSEGFLVNTAKYLLADTIVETGRTLEENNLEIWKIIIPKGQLRIGLYGYYN</sequence>
<dbReference type="AlphaFoldDB" id="A0A8S3FEH3"/>
<dbReference type="Proteomes" id="UP000681967">
    <property type="component" value="Unassembled WGS sequence"/>
</dbReference>
<proteinExistence type="predicted"/>
<dbReference type="GO" id="GO:0000105">
    <property type="term" value="P:L-histidine biosynthetic process"/>
    <property type="evidence" value="ECO:0007669"/>
    <property type="project" value="InterPro"/>
</dbReference>
<comment type="caution">
    <text evidence="2">The sequence shown here is derived from an EMBL/GenBank/DDBJ whole genome shotgun (WGS) entry which is preliminary data.</text>
</comment>
<dbReference type="GO" id="GO:0003879">
    <property type="term" value="F:ATP phosphoribosyltransferase activity"/>
    <property type="evidence" value="ECO:0007669"/>
    <property type="project" value="InterPro"/>
</dbReference>
<dbReference type="InterPro" id="IPR013820">
    <property type="entry name" value="ATP_PRibTrfase_cat"/>
</dbReference>
<dbReference type="Pfam" id="PF01634">
    <property type="entry name" value="HisG"/>
    <property type="match status" value="1"/>
</dbReference>
<dbReference type="GO" id="GO:0005737">
    <property type="term" value="C:cytoplasm"/>
    <property type="evidence" value="ECO:0007669"/>
    <property type="project" value="InterPro"/>
</dbReference>
<evidence type="ECO:0000313" key="2">
    <source>
        <dbReference type="EMBL" id="CAF5120643.1"/>
    </source>
</evidence>
<feature type="domain" description="ATP phosphoribosyltransferase catalytic" evidence="1">
    <location>
        <begin position="40"/>
        <end position="111"/>
    </location>
</feature>
<name>A0A8S3FEH3_9BILA</name>
<feature type="non-terminal residue" evidence="2">
    <location>
        <position position="1"/>
    </location>
</feature>
<reference evidence="2" key="1">
    <citation type="submission" date="2021-02" db="EMBL/GenBank/DDBJ databases">
        <authorList>
            <person name="Nowell W R."/>
        </authorList>
    </citation>
    <scope>NUCLEOTIDE SEQUENCE</scope>
</reference>
<gene>
    <name evidence="2" type="ORF">BYL167_LOCUS67020</name>
</gene>
<protein>
    <recommendedName>
        <fullName evidence="1">ATP phosphoribosyltransferase catalytic domain-containing protein</fullName>
    </recommendedName>
</protein>
<dbReference type="EMBL" id="CAJOBH010244583">
    <property type="protein sequence ID" value="CAF5120643.1"/>
    <property type="molecule type" value="Genomic_DNA"/>
</dbReference>
<evidence type="ECO:0000259" key="1">
    <source>
        <dbReference type="Pfam" id="PF01634"/>
    </source>
</evidence>
<organism evidence="2 3">
    <name type="scientific">Rotaria magnacalcarata</name>
    <dbReference type="NCBI Taxonomy" id="392030"/>
    <lineage>
        <taxon>Eukaryota</taxon>
        <taxon>Metazoa</taxon>
        <taxon>Spiralia</taxon>
        <taxon>Gnathifera</taxon>
        <taxon>Rotifera</taxon>
        <taxon>Eurotatoria</taxon>
        <taxon>Bdelloidea</taxon>
        <taxon>Philodinida</taxon>
        <taxon>Philodinidae</taxon>
        <taxon>Rotaria</taxon>
    </lineage>
</organism>
<dbReference type="Gene3D" id="3.40.190.10">
    <property type="entry name" value="Periplasmic binding protein-like II"/>
    <property type="match status" value="1"/>
</dbReference>
<dbReference type="SUPFAM" id="SSF53850">
    <property type="entry name" value="Periplasmic binding protein-like II"/>
    <property type="match status" value="1"/>
</dbReference>